<keyword evidence="2" id="KW-0479">Metal-binding</keyword>
<comment type="subcellular location">
    <subcellularLocation>
        <location evidence="1">Nucleus</location>
    </subcellularLocation>
</comment>
<gene>
    <name evidence="7" type="ORF">EI97DRAFT_350010</name>
</gene>
<dbReference type="PROSITE" id="PS00463">
    <property type="entry name" value="ZN2_CY6_FUNGAL_1"/>
    <property type="match status" value="1"/>
</dbReference>
<evidence type="ECO:0000313" key="7">
    <source>
        <dbReference type="EMBL" id="KAF2275014.1"/>
    </source>
</evidence>
<name>A0A6A6JFM4_WESOR</name>
<evidence type="ECO:0000256" key="5">
    <source>
        <dbReference type="SAM" id="Phobius"/>
    </source>
</evidence>
<proteinExistence type="predicted"/>
<feature type="non-terminal residue" evidence="7">
    <location>
        <position position="1"/>
    </location>
</feature>
<evidence type="ECO:0000313" key="8">
    <source>
        <dbReference type="Proteomes" id="UP000800097"/>
    </source>
</evidence>
<keyword evidence="5" id="KW-0812">Transmembrane</keyword>
<dbReference type="GO" id="GO:0006351">
    <property type="term" value="P:DNA-templated transcription"/>
    <property type="evidence" value="ECO:0007669"/>
    <property type="project" value="InterPro"/>
</dbReference>
<evidence type="ECO:0000256" key="2">
    <source>
        <dbReference type="ARBA" id="ARBA00022723"/>
    </source>
</evidence>
<feature type="compositionally biased region" description="Polar residues" evidence="4">
    <location>
        <begin position="72"/>
        <end position="87"/>
    </location>
</feature>
<feature type="domain" description="Zn(2)-C6 fungal-type" evidence="6">
    <location>
        <begin position="8"/>
        <end position="40"/>
    </location>
</feature>
<dbReference type="Gene3D" id="4.10.240.10">
    <property type="entry name" value="Zn(2)-C6 fungal-type DNA-binding domain"/>
    <property type="match status" value="1"/>
</dbReference>
<organism evidence="7 8">
    <name type="scientific">Westerdykella ornata</name>
    <dbReference type="NCBI Taxonomy" id="318751"/>
    <lineage>
        <taxon>Eukaryota</taxon>
        <taxon>Fungi</taxon>
        <taxon>Dikarya</taxon>
        <taxon>Ascomycota</taxon>
        <taxon>Pezizomycotina</taxon>
        <taxon>Dothideomycetes</taxon>
        <taxon>Pleosporomycetidae</taxon>
        <taxon>Pleosporales</taxon>
        <taxon>Sporormiaceae</taxon>
        <taxon>Westerdykella</taxon>
    </lineage>
</organism>
<dbReference type="OrthoDB" id="9996127at2759"/>
<dbReference type="InterPro" id="IPR050613">
    <property type="entry name" value="Sec_Metabolite_Reg"/>
</dbReference>
<dbReference type="SMART" id="SM00066">
    <property type="entry name" value="GAL4"/>
    <property type="match status" value="1"/>
</dbReference>
<dbReference type="GO" id="GO:0005634">
    <property type="term" value="C:nucleus"/>
    <property type="evidence" value="ECO:0007669"/>
    <property type="project" value="UniProtKB-SubCell"/>
</dbReference>
<dbReference type="SMART" id="SM00906">
    <property type="entry name" value="Fungal_trans"/>
    <property type="match status" value="1"/>
</dbReference>
<keyword evidence="5" id="KW-1133">Transmembrane helix</keyword>
<evidence type="ECO:0000256" key="4">
    <source>
        <dbReference type="SAM" id="MobiDB-lite"/>
    </source>
</evidence>
<dbReference type="Proteomes" id="UP000800097">
    <property type="component" value="Unassembled WGS sequence"/>
</dbReference>
<dbReference type="AlphaFoldDB" id="A0A6A6JFM4"/>
<feature type="transmembrane region" description="Helical" evidence="5">
    <location>
        <begin position="237"/>
        <end position="256"/>
    </location>
</feature>
<sequence>RRARAQLSCTPCRAGKLKCNREHPVCDQCAKRGKPEACHYVPPPPKNKQTHNMRGRIRNLENLVVTLINQNAQRRPSDAAQSMQSAPSVEGSLNDVTTSEGGSPKDVAEEEPPNVDSFGQLRISHSGTENYAGPGHWSTILKEFEEVKKTLDDDDWADEEQQDEWDYLSARSSVTFGLPRPVNKTSLIQELQSIGKEVIDRLLPLWLNSADPLLFIIHQPTFIKDYNQFWSDPSSSSVMWIAMLFSIMALGIIVGPRNPGMTDPNKSRGSQGPLEDDSDNLVRAVNRFQQLASSAMVLADIAKAQPYTLETLMIYSECDFLRRDDHHTKAWLLNGVVVRVALRMGYHRDPSNFSGVSPFHAEMRRRIFNTLYMLDTKIAFVIGLPTSIRTFDNDVKPPRNLYDTDISPEMKELPESRPDTELTPALYNITKLRITRSLSEAVELTQRVVPPKRSDIKEVYKRLEEAHQLVPEVLRIRPLEEYGEDSAVLILGCFNIELLYQKARIMTIFRACWPGSQLNRVWWYMSSFNTYDFLLAAMVLCLEL</sequence>
<keyword evidence="3" id="KW-0539">Nucleus</keyword>
<dbReference type="GO" id="GO:0000981">
    <property type="term" value="F:DNA-binding transcription factor activity, RNA polymerase II-specific"/>
    <property type="evidence" value="ECO:0007669"/>
    <property type="project" value="InterPro"/>
</dbReference>
<dbReference type="Pfam" id="PF04082">
    <property type="entry name" value="Fungal_trans"/>
    <property type="match status" value="1"/>
</dbReference>
<protein>
    <recommendedName>
        <fullName evidence="6">Zn(2)-C6 fungal-type domain-containing protein</fullName>
    </recommendedName>
</protein>
<evidence type="ECO:0000256" key="3">
    <source>
        <dbReference type="ARBA" id="ARBA00023242"/>
    </source>
</evidence>
<dbReference type="PANTHER" id="PTHR31001:SF49">
    <property type="entry name" value="ZN(II)2CYS6 TRANSCRIPTION FACTOR (EUROFUNG)"/>
    <property type="match status" value="1"/>
</dbReference>
<dbReference type="InterPro" id="IPR036864">
    <property type="entry name" value="Zn2-C6_fun-type_DNA-bd_sf"/>
</dbReference>
<reference evidence="7" key="1">
    <citation type="journal article" date="2020" name="Stud. Mycol.">
        <title>101 Dothideomycetes genomes: a test case for predicting lifestyles and emergence of pathogens.</title>
        <authorList>
            <person name="Haridas S."/>
            <person name="Albert R."/>
            <person name="Binder M."/>
            <person name="Bloem J."/>
            <person name="Labutti K."/>
            <person name="Salamov A."/>
            <person name="Andreopoulos B."/>
            <person name="Baker S."/>
            <person name="Barry K."/>
            <person name="Bills G."/>
            <person name="Bluhm B."/>
            <person name="Cannon C."/>
            <person name="Castanera R."/>
            <person name="Culley D."/>
            <person name="Daum C."/>
            <person name="Ezra D."/>
            <person name="Gonzalez J."/>
            <person name="Henrissat B."/>
            <person name="Kuo A."/>
            <person name="Liang C."/>
            <person name="Lipzen A."/>
            <person name="Lutzoni F."/>
            <person name="Magnuson J."/>
            <person name="Mondo S."/>
            <person name="Nolan M."/>
            <person name="Ohm R."/>
            <person name="Pangilinan J."/>
            <person name="Park H.-J."/>
            <person name="Ramirez L."/>
            <person name="Alfaro M."/>
            <person name="Sun H."/>
            <person name="Tritt A."/>
            <person name="Yoshinaga Y."/>
            <person name="Zwiers L.-H."/>
            <person name="Turgeon B."/>
            <person name="Goodwin S."/>
            <person name="Spatafora J."/>
            <person name="Crous P."/>
            <person name="Grigoriev I."/>
        </authorList>
    </citation>
    <scope>NUCLEOTIDE SEQUENCE</scope>
    <source>
        <strain evidence="7">CBS 379.55</strain>
    </source>
</reference>
<dbReference type="SUPFAM" id="SSF57701">
    <property type="entry name" value="Zn2/Cys6 DNA-binding domain"/>
    <property type="match status" value="1"/>
</dbReference>
<dbReference type="Pfam" id="PF00172">
    <property type="entry name" value="Zn_clus"/>
    <property type="match status" value="1"/>
</dbReference>
<dbReference type="PROSITE" id="PS50048">
    <property type="entry name" value="ZN2_CY6_FUNGAL_2"/>
    <property type="match status" value="1"/>
</dbReference>
<dbReference type="EMBL" id="ML986499">
    <property type="protein sequence ID" value="KAF2275014.1"/>
    <property type="molecule type" value="Genomic_DNA"/>
</dbReference>
<dbReference type="InterPro" id="IPR007219">
    <property type="entry name" value="XnlR_reg_dom"/>
</dbReference>
<evidence type="ECO:0000259" key="6">
    <source>
        <dbReference type="PROSITE" id="PS50048"/>
    </source>
</evidence>
<dbReference type="CDD" id="cd00067">
    <property type="entry name" value="GAL4"/>
    <property type="match status" value="1"/>
</dbReference>
<dbReference type="GO" id="GO:0003677">
    <property type="term" value="F:DNA binding"/>
    <property type="evidence" value="ECO:0007669"/>
    <property type="project" value="InterPro"/>
</dbReference>
<accession>A0A6A6JFM4</accession>
<dbReference type="PANTHER" id="PTHR31001">
    <property type="entry name" value="UNCHARACTERIZED TRANSCRIPTIONAL REGULATORY PROTEIN"/>
    <property type="match status" value="1"/>
</dbReference>
<evidence type="ECO:0000256" key="1">
    <source>
        <dbReference type="ARBA" id="ARBA00004123"/>
    </source>
</evidence>
<dbReference type="CDD" id="cd12148">
    <property type="entry name" value="fungal_TF_MHR"/>
    <property type="match status" value="1"/>
</dbReference>
<keyword evidence="8" id="KW-1185">Reference proteome</keyword>
<dbReference type="GO" id="GO:0008270">
    <property type="term" value="F:zinc ion binding"/>
    <property type="evidence" value="ECO:0007669"/>
    <property type="project" value="InterPro"/>
</dbReference>
<dbReference type="InterPro" id="IPR001138">
    <property type="entry name" value="Zn2Cys6_DnaBD"/>
</dbReference>
<keyword evidence="5" id="KW-0472">Membrane</keyword>
<dbReference type="RefSeq" id="XP_033652553.1">
    <property type="nucleotide sequence ID" value="XM_033794829.1"/>
</dbReference>
<dbReference type="GeneID" id="54548004"/>
<feature type="region of interest" description="Disordered" evidence="4">
    <location>
        <begin position="72"/>
        <end position="129"/>
    </location>
</feature>
<feature type="non-terminal residue" evidence="7">
    <location>
        <position position="544"/>
    </location>
</feature>